<organism evidence="1 2">
    <name type="scientific">Fonsecaea erecta</name>
    <dbReference type="NCBI Taxonomy" id="1367422"/>
    <lineage>
        <taxon>Eukaryota</taxon>
        <taxon>Fungi</taxon>
        <taxon>Dikarya</taxon>
        <taxon>Ascomycota</taxon>
        <taxon>Pezizomycotina</taxon>
        <taxon>Eurotiomycetes</taxon>
        <taxon>Chaetothyriomycetidae</taxon>
        <taxon>Chaetothyriales</taxon>
        <taxon>Herpotrichiellaceae</taxon>
        <taxon>Fonsecaea</taxon>
    </lineage>
</organism>
<reference evidence="1 2" key="1">
    <citation type="submission" date="2016-04" db="EMBL/GenBank/DDBJ databases">
        <title>Draft genome of Fonsecaea erecta CBS 125763.</title>
        <authorList>
            <person name="Weiss V.A."/>
            <person name="Vicente V.A."/>
            <person name="Raittz R.T."/>
            <person name="Moreno L.F."/>
            <person name="De Souza E.M."/>
            <person name="Pedrosa F.O."/>
            <person name="Steffens M.B."/>
            <person name="Faoro H."/>
            <person name="Tadra-Sfeir M.Z."/>
            <person name="Najafzadeh M.J."/>
            <person name="Felipe M.S."/>
            <person name="Teixeira M."/>
            <person name="Sun J."/>
            <person name="Xi L."/>
            <person name="Gomes R."/>
            <person name="De Azevedo C.M."/>
            <person name="Salgado C.G."/>
            <person name="Da Silva M.B."/>
            <person name="Nascimento M.F."/>
            <person name="Queiroz-Telles F."/>
            <person name="Attili D.S."/>
            <person name="Gorbushina A."/>
        </authorList>
    </citation>
    <scope>NUCLEOTIDE SEQUENCE [LARGE SCALE GENOMIC DNA]</scope>
    <source>
        <strain evidence="1 2">CBS 125763</strain>
    </source>
</reference>
<dbReference type="RefSeq" id="XP_018687561.1">
    <property type="nucleotide sequence ID" value="XM_018843234.1"/>
</dbReference>
<dbReference type="Proteomes" id="UP000078343">
    <property type="component" value="Unassembled WGS sequence"/>
</dbReference>
<evidence type="ECO:0000313" key="2">
    <source>
        <dbReference type="Proteomes" id="UP000078343"/>
    </source>
</evidence>
<gene>
    <name evidence="1" type="ORF">AYL99_11729</name>
</gene>
<protein>
    <submittedName>
        <fullName evidence="1">Uncharacterized protein</fullName>
    </submittedName>
</protein>
<sequence length="205" mass="22836">MALIMAEAVTELQFKGRQSAAISDSVVVSMNMTNAMINVIESLESQASEEIQAARTKITLAIWKRWLTALRRWWIHVDEAELNQSEENANSVPLTTPNMKPLCQLLPVEVVHQDVIVISSPDKLKQLALSDLLRFHDRVAKESLHETSDAGRGLISEDGMMDVGHLRVLFAQRFGHVALTGQFQTVEVEDGNSRAAHFQARSAVH</sequence>
<evidence type="ECO:0000313" key="1">
    <source>
        <dbReference type="EMBL" id="OAP54194.1"/>
    </source>
</evidence>
<comment type="caution">
    <text evidence="1">The sequence shown here is derived from an EMBL/GenBank/DDBJ whole genome shotgun (WGS) entry which is preliminary data.</text>
</comment>
<dbReference type="STRING" id="1367422.A0A178Z3B0"/>
<proteinExistence type="predicted"/>
<dbReference type="OrthoDB" id="300780at2759"/>
<keyword evidence="2" id="KW-1185">Reference proteome</keyword>
<dbReference type="AlphaFoldDB" id="A0A178Z3B0"/>
<dbReference type="GeneID" id="30015897"/>
<accession>A0A178Z3B0</accession>
<dbReference type="EMBL" id="LVYI01000015">
    <property type="protein sequence ID" value="OAP54194.1"/>
    <property type="molecule type" value="Genomic_DNA"/>
</dbReference>
<name>A0A178Z3B0_9EURO</name>